<gene>
    <name evidence="2" type="ORF">CCHR01_19749</name>
</gene>
<feature type="region of interest" description="Disordered" evidence="1">
    <location>
        <begin position="28"/>
        <end position="69"/>
    </location>
</feature>
<name>A0AAD9E4V2_9PEZI</name>
<dbReference type="EMBL" id="JAQOWY010001091">
    <property type="protein sequence ID" value="KAK1837629.1"/>
    <property type="molecule type" value="Genomic_DNA"/>
</dbReference>
<accession>A0AAD9E4V2</accession>
<organism evidence="2 3">
    <name type="scientific">Colletotrichum chrysophilum</name>
    <dbReference type="NCBI Taxonomy" id="1836956"/>
    <lineage>
        <taxon>Eukaryota</taxon>
        <taxon>Fungi</taxon>
        <taxon>Dikarya</taxon>
        <taxon>Ascomycota</taxon>
        <taxon>Pezizomycotina</taxon>
        <taxon>Sordariomycetes</taxon>
        <taxon>Hypocreomycetidae</taxon>
        <taxon>Glomerellales</taxon>
        <taxon>Glomerellaceae</taxon>
        <taxon>Colletotrichum</taxon>
        <taxon>Colletotrichum gloeosporioides species complex</taxon>
    </lineage>
</organism>
<evidence type="ECO:0000256" key="1">
    <source>
        <dbReference type="SAM" id="MobiDB-lite"/>
    </source>
</evidence>
<comment type="caution">
    <text evidence="2">The sequence shown here is derived from an EMBL/GenBank/DDBJ whole genome shotgun (WGS) entry which is preliminary data.</text>
</comment>
<evidence type="ECO:0000313" key="2">
    <source>
        <dbReference type="EMBL" id="KAK1837629.1"/>
    </source>
</evidence>
<reference evidence="2" key="1">
    <citation type="submission" date="2023-01" db="EMBL/GenBank/DDBJ databases">
        <title>Colletotrichum chrysophilum M932 genome sequence.</title>
        <authorList>
            <person name="Baroncelli R."/>
        </authorList>
    </citation>
    <scope>NUCLEOTIDE SEQUENCE</scope>
    <source>
        <strain evidence="2">M932</strain>
    </source>
</reference>
<dbReference type="AlphaFoldDB" id="A0AAD9E4V2"/>
<dbReference type="Proteomes" id="UP001243330">
    <property type="component" value="Unassembled WGS sequence"/>
</dbReference>
<keyword evidence="3" id="KW-1185">Reference proteome</keyword>
<proteinExistence type="predicted"/>
<sequence>MAPALDSAPIAASNTAVNTCSAPKAIKSEIDTEPDITPIRTSIASPEDSKIKAPAFDSDKPDSDKPKLTAQSAYEQEAFTWVSFDIGCKNGLSFVKVKDLEDSLRRTFPDARISCRKGVSKTIQEEGETKKRRLV</sequence>
<protein>
    <submittedName>
        <fullName evidence="2">Uncharacterized protein</fullName>
    </submittedName>
</protein>
<feature type="compositionally biased region" description="Basic and acidic residues" evidence="1">
    <location>
        <begin position="47"/>
        <end position="67"/>
    </location>
</feature>
<evidence type="ECO:0000313" key="3">
    <source>
        <dbReference type="Proteomes" id="UP001243330"/>
    </source>
</evidence>